<dbReference type="PROSITE" id="PS00455">
    <property type="entry name" value="AMP_BINDING"/>
    <property type="match status" value="1"/>
</dbReference>
<gene>
    <name evidence="5" type="ORF">D1953_12620</name>
</gene>
<sequence>MHRITATYRTHAGNFPNKVAIQVMDESLCYRDWYERVEKTASWFNVFNTSNQTVGILMPNGIPFLQLFAGAAAAGWIAVPFDIKWREEEIQKRLALSSPFVLLTTKELYERVKHLHPNIQVWEPSCLEKVSEIDRVGQAGSGDIPFYLGFTSGSTGEPKAFIRSHQSWIASFECNLYDFHIDANDHVLIPGALIHSHFLYGAISTLYLGGTVYVLEKFSVSQTLSILENEPISIVYFVPTMIEALLREEEVIERPVKIISSGAKWEPDSKRRIPEVFRDVSMYEFYGASELSFVTFLSHRENQLKPNSVGKPFHNVEIQIRTSNGDVAETNEIGKIYIRSDMVFIGYLHPQNRTIRSIHDAEGWVTVDDMGYIDEEGYLYIAGREKNMILYGGINIFPEEVEAVLSQHRDVEYVAVVGMADSYWGQMVAAVIVGAAPKLELKRLCKQHLAAYKVPRKWFFIEEMPLTVSGKIARAQVQEWIERKEGVLLEKQ</sequence>
<evidence type="ECO:0000313" key="6">
    <source>
        <dbReference type="Proteomes" id="UP000266016"/>
    </source>
</evidence>
<comment type="caution">
    <text evidence="5">The sequence shown here is derived from an EMBL/GenBank/DDBJ whole genome shotgun (WGS) entry which is preliminary data.</text>
</comment>
<dbReference type="Proteomes" id="UP000266016">
    <property type="component" value="Unassembled WGS sequence"/>
</dbReference>
<dbReference type="InterPro" id="IPR025110">
    <property type="entry name" value="AMP-bd_C"/>
</dbReference>
<dbReference type="PANTHER" id="PTHR43201:SF5">
    <property type="entry name" value="MEDIUM-CHAIN ACYL-COA LIGASE ACSF2, MITOCHONDRIAL"/>
    <property type="match status" value="1"/>
</dbReference>
<dbReference type="InterPro" id="IPR045851">
    <property type="entry name" value="AMP-bd_C_sf"/>
</dbReference>
<dbReference type="InterPro" id="IPR042099">
    <property type="entry name" value="ANL_N_sf"/>
</dbReference>
<keyword evidence="6" id="KW-1185">Reference proteome</keyword>
<dbReference type="Gene3D" id="3.30.300.30">
    <property type="match status" value="1"/>
</dbReference>
<dbReference type="EMBL" id="QWVS01000021">
    <property type="protein sequence ID" value="RID85137.1"/>
    <property type="molecule type" value="Genomic_DNA"/>
</dbReference>
<protein>
    <submittedName>
        <fullName evidence="5">Acyl-CoA synthetase</fullName>
    </submittedName>
</protein>
<keyword evidence="2" id="KW-0436">Ligase</keyword>
<dbReference type="Pfam" id="PF00501">
    <property type="entry name" value="AMP-binding"/>
    <property type="match status" value="1"/>
</dbReference>
<dbReference type="RefSeq" id="WP_119117551.1">
    <property type="nucleotide sequence ID" value="NZ_QWVS01000021.1"/>
</dbReference>
<evidence type="ECO:0000259" key="4">
    <source>
        <dbReference type="Pfam" id="PF13193"/>
    </source>
</evidence>
<accession>A0A398B5N3</accession>
<dbReference type="InterPro" id="IPR020845">
    <property type="entry name" value="AMP-binding_CS"/>
</dbReference>
<evidence type="ECO:0000313" key="5">
    <source>
        <dbReference type="EMBL" id="RID85137.1"/>
    </source>
</evidence>
<organism evidence="5 6">
    <name type="scientific">Peribacillus asahii</name>
    <dbReference type="NCBI Taxonomy" id="228899"/>
    <lineage>
        <taxon>Bacteria</taxon>
        <taxon>Bacillati</taxon>
        <taxon>Bacillota</taxon>
        <taxon>Bacilli</taxon>
        <taxon>Bacillales</taxon>
        <taxon>Bacillaceae</taxon>
        <taxon>Peribacillus</taxon>
    </lineage>
</organism>
<dbReference type="SUPFAM" id="SSF56801">
    <property type="entry name" value="Acetyl-CoA synthetase-like"/>
    <property type="match status" value="1"/>
</dbReference>
<feature type="domain" description="AMP-dependent synthetase/ligase" evidence="3">
    <location>
        <begin position="10"/>
        <end position="348"/>
    </location>
</feature>
<comment type="similarity">
    <text evidence="1">Belongs to the ATP-dependent AMP-binding enzyme family.</text>
</comment>
<dbReference type="NCBIfam" id="NF005797">
    <property type="entry name" value="PRK07638.1"/>
    <property type="match status" value="1"/>
</dbReference>
<evidence type="ECO:0000256" key="2">
    <source>
        <dbReference type="ARBA" id="ARBA00022598"/>
    </source>
</evidence>
<dbReference type="PANTHER" id="PTHR43201">
    <property type="entry name" value="ACYL-COA SYNTHETASE"/>
    <property type="match status" value="1"/>
</dbReference>
<proteinExistence type="inferred from homology"/>
<reference evidence="5 6" key="1">
    <citation type="submission" date="2018-08" db="EMBL/GenBank/DDBJ databases">
        <title>Bacillus jemisoniae sp. nov., Bacillus chryseoplanitiae sp. nov., Bacillus resnikiae sp. nov., and Bacillus frankliniae sp. nov., isolated from Viking spacecraft and associated surfaces.</title>
        <authorList>
            <person name="Seuylemezian A."/>
            <person name="Vaishampayan P."/>
        </authorList>
    </citation>
    <scope>NUCLEOTIDE SEQUENCE [LARGE SCALE GENOMIC DNA]</scope>
    <source>
        <strain evidence="5 6">MA001</strain>
    </source>
</reference>
<dbReference type="Pfam" id="PF13193">
    <property type="entry name" value="AMP-binding_C"/>
    <property type="match status" value="1"/>
</dbReference>
<dbReference type="GO" id="GO:0006631">
    <property type="term" value="P:fatty acid metabolic process"/>
    <property type="evidence" value="ECO:0007669"/>
    <property type="project" value="TreeGrafter"/>
</dbReference>
<dbReference type="AlphaFoldDB" id="A0A398B5N3"/>
<evidence type="ECO:0000256" key="1">
    <source>
        <dbReference type="ARBA" id="ARBA00006432"/>
    </source>
</evidence>
<name>A0A398B5N3_9BACI</name>
<feature type="domain" description="AMP-binding enzyme C-terminal" evidence="4">
    <location>
        <begin position="400"/>
        <end position="471"/>
    </location>
</feature>
<dbReference type="GO" id="GO:0031956">
    <property type="term" value="F:medium-chain fatty acid-CoA ligase activity"/>
    <property type="evidence" value="ECO:0007669"/>
    <property type="project" value="TreeGrafter"/>
</dbReference>
<dbReference type="Gene3D" id="3.40.50.12780">
    <property type="entry name" value="N-terminal domain of ligase-like"/>
    <property type="match status" value="1"/>
</dbReference>
<evidence type="ECO:0000259" key="3">
    <source>
        <dbReference type="Pfam" id="PF00501"/>
    </source>
</evidence>
<dbReference type="InterPro" id="IPR000873">
    <property type="entry name" value="AMP-dep_synth/lig_dom"/>
</dbReference>